<evidence type="ECO:0000313" key="3">
    <source>
        <dbReference type="EMBL" id="GLD68023.1"/>
    </source>
</evidence>
<feature type="region of interest" description="Disordered" evidence="1">
    <location>
        <begin position="44"/>
        <end position="73"/>
    </location>
</feature>
<keyword evidence="4" id="KW-1185">Reference proteome</keyword>
<gene>
    <name evidence="3" type="ORF">AKAME5_001934400</name>
</gene>
<dbReference type="EMBL" id="BRZM01000124">
    <property type="protein sequence ID" value="GLD68023.1"/>
    <property type="molecule type" value="Genomic_DNA"/>
</dbReference>
<comment type="caution">
    <text evidence="3">The sequence shown here is derived from an EMBL/GenBank/DDBJ whole genome shotgun (WGS) entry which is preliminary data.</text>
</comment>
<dbReference type="Proteomes" id="UP001279410">
    <property type="component" value="Unassembled WGS sequence"/>
</dbReference>
<feature type="domain" description="PiggyBac transposable element-derived protein" evidence="2">
    <location>
        <begin position="203"/>
        <end position="581"/>
    </location>
</feature>
<organism evidence="3 4">
    <name type="scientific">Lates japonicus</name>
    <name type="common">Japanese lates</name>
    <dbReference type="NCBI Taxonomy" id="270547"/>
    <lineage>
        <taxon>Eukaryota</taxon>
        <taxon>Metazoa</taxon>
        <taxon>Chordata</taxon>
        <taxon>Craniata</taxon>
        <taxon>Vertebrata</taxon>
        <taxon>Euteleostomi</taxon>
        <taxon>Actinopterygii</taxon>
        <taxon>Neopterygii</taxon>
        <taxon>Teleostei</taxon>
        <taxon>Neoteleostei</taxon>
        <taxon>Acanthomorphata</taxon>
        <taxon>Carangaria</taxon>
        <taxon>Carangaria incertae sedis</taxon>
        <taxon>Centropomidae</taxon>
        <taxon>Lates</taxon>
    </lineage>
</organism>
<evidence type="ECO:0000313" key="4">
    <source>
        <dbReference type="Proteomes" id="UP001279410"/>
    </source>
</evidence>
<dbReference type="PANTHER" id="PTHR46599">
    <property type="entry name" value="PIGGYBAC TRANSPOSABLE ELEMENT-DERIVED PROTEIN 4"/>
    <property type="match status" value="1"/>
</dbReference>
<name>A0AAD3N7G5_LATJO</name>
<sequence length="772" mass="86881">MATARKGRELFTILETSADTESTTVCDSQDSPLNLSADVKWFEIPYRKPDSDEEDEVREEEEEEDGGEGENGFTSTAAAAAAAAVAAAAETADAAASFIAGGGCNIILVTGSNGIKHDEEEYAEDCYYSTSTNCSDTTSNDSDIDFSDLEEEERRSFFSFEDDLDEDCTSPDFWGEPDQVISIEPFSAVSGPQHSLGDDADTRDYFRILFPDSLFEHMVEQTNNYALYRQRRSGKSDPHWHPTDVREMKAYVGLNILMGINQLPDTGMYWASDIFIGNAGFKKTMTARRFEKLTQYLQLCDRESEPVRGERGYDGLFKIRPLLDVVENTMWDAYTPNRCLTIDKCAIVMKGRFSPTQYMPSKPLRKGLTVWMLCDSRSGYCHRAKIYVGKPGEDEAAASLGYRVVTSLVRGLEGQYHHLFMDSFFTSVPLLQRLLRDGLYACGPTQPGRKGYPEVLRPRNVGKLSQGEFYQCQRGNLVATVTRDVKMVSCLSTNSAPGIVGISPGRQQREADGEGENDSMDSSCLSFGVPRPLPLLLYQENMRGVDLCDQLRECYQVGRPCKKWWRYFLWFYVNLCIVNAYIILRESRGGTPPAGFNGKQFTQRHFRVRLAQQLIGDYQGARGMERAARKRHADSPIEYGHRLERMSERSRRCRNCTNKGLRHESVFGCKICNPFPSWERVSQLDAHPADLREPRGELPWQPWPMKTGSRQQARTVVMVLALATEGAGWLTACTLYTEPDWLPGRLCYSTAKTMTAAKKEPNCCSGDVFTQV</sequence>
<proteinExistence type="predicted"/>
<evidence type="ECO:0000259" key="2">
    <source>
        <dbReference type="Pfam" id="PF13843"/>
    </source>
</evidence>
<feature type="compositionally biased region" description="Acidic residues" evidence="1">
    <location>
        <begin position="51"/>
        <end position="68"/>
    </location>
</feature>
<evidence type="ECO:0000256" key="1">
    <source>
        <dbReference type="SAM" id="MobiDB-lite"/>
    </source>
</evidence>
<dbReference type="Pfam" id="PF13843">
    <property type="entry name" value="DDE_Tnp_1_7"/>
    <property type="match status" value="1"/>
</dbReference>
<feature type="region of interest" description="Disordered" evidence="1">
    <location>
        <begin position="502"/>
        <end position="522"/>
    </location>
</feature>
<accession>A0AAD3N7G5</accession>
<reference evidence="3" key="1">
    <citation type="submission" date="2022-08" db="EMBL/GenBank/DDBJ databases">
        <title>Genome sequencing of akame (Lates japonicus).</title>
        <authorList>
            <person name="Hashiguchi Y."/>
            <person name="Takahashi H."/>
        </authorList>
    </citation>
    <scope>NUCLEOTIDE SEQUENCE</scope>
    <source>
        <strain evidence="3">Kochi</strain>
    </source>
</reference>
<dbReference type="AlphaFoldDB" id="A0AAD3N7G5"/>
<protein>
    <submittedName>
        <fullName evidence="3">PiggyBac transposable element-derived protein 4-like protein</fullName>
    </submittedName>
</protein>
<dbReference type="InterPro" id="IPR029526">
    <property type="entry name" value="PGBD"/>
</dbReference>
<dbReference type="PANTHER" id="PTHR46599:SF2">
    <property type="entry name" value="PIGGYBAC TRANSPOSABLE ELEMENT-DERIVED PROTEIN 4-LIKE"/>
    <property type="match status" value="1"/>
</dbReference>